<dbReference type="AlphaFoldDB" id="A0A0E0Q6D2"/>
<proteinExistence type="predicted"/>
<dbReference type="PANTHER" id="PTHR47926">
    <property type="entry name" value="PENTATRICOPEPTIDE REPEAT-CONTAINING PROTEIN"/>
    <property type="match status" value="1"/>
</dbReference>
<sequence length="767" mass="84631">MEQALLRILRTLGSTAHLTQAHARLLAAGLAASPRLLPALVAAAFSAHSPRYAAAALRAAGPAASTVSHNTLVERLAGARPRGRRPAPAPAPADALAAYAAMRAQGVPPNGFTFTFLLRACALLGLPRPCGCVHGQIVRCGFGSDVFVQNALMDVYHRCGGGGGGGVGAARQVFDEMVDRDVVSWNSIVGVYMSSGDATGAMGFFEAMPERNVVSWNTVVAGFARMGDMVTARAVFDRMPSRNAVSWNLMISGYAMSGDVEAARSVFDRMDQKDVVSWTAMVSAYAKIGDLDTVNELFDHMPVKNLVSWNAMITGYNHNSRYDEALRTFQLMMLEGRFRPDEATLVSVVSACAQLGSVEYCNWISSFIGKSNIHLTVALGNALIDMFAKCGDVGRAESIFYKMETRCIITWTTMISGFAFNGLCRDALLVYNNMCREGVQLDDTVFIAALAACAHGGLLQEGWSIFNEMVERYNIQPRMEHYGCMVDLLGRAELIEYVSKKITELEPFNSSYQVLVSNCSALEGRWDGVIDARTSMRNWGIEKVPGSSSIQVGSEVHEFLAKDTRHKRRKEIYETVDGLMALMRHTEQAHWDLFVARYWGYSMLDRATTVNMGKGDLPIVLQLYQEDHRSFDHQAAVRGLKLISPSNSCQRWEQGQPLDKLVVTTHKSHHHPGVYRNQRSPHKALIRSILAYWDTRNTWNHFHLVHSETVSYSATQSQAKNGRFFHCPALSPLLPKAGAGGMKLGDCCLEGPRIRWWLNYPGVHSEI</sequence>
<feature type="repeat" description="PPR" evidence="3">
    <location>
        <begin position="407"/>
        <end position="441"/>
    </location>
</feature>
<name>A0A0E0Q6D2_ORYRU</name>
<dbReference type="OMA" id="CRCVHGQ"/>
<dbReference type="STRING" id="4529.A0A0E0Q6D2"/>
<dbReference type="NCBIfam" id="TIGR00756">
    <property type="entry name" value="PPR"/>
    <property type="match status" value="5"/>
</dbReference>
<dbReference type="Pfam" id="PF01535">
    <property type="entry name" value="PPR"/>
    <property type="match status" value="8"/>
</dbReference>
<keyword evidence="1" id="KW-0677">Repeat</keyword>
<dbReference type="HOGENOM" id="CLU_002706_39_0_1"/>
<dbReference type="PANTHER" id="PTHR47926:SF531">
    <property type="entry name" value="TETRATRICOPEPTIDE REPEAT SUPERFAMILY PROTEIN"/>
    <property type="match status" value="1"/>
</dbReference>
<evidence type="ECO:0000313" key="5">
    <source>
        <dbReference type="Proteomes" id="UP000008022"/>
    </source>
</evidence>
<dbReference type="Gene3D" id="1.25.40.10">
    <property type="entry name" value="Tetratricopeptide repeat domain"/>
    <property type="match status" value="4"/>
</dbReference>
<evidence type="ECO:0000256" key="2">
    <source>
        <dbReference type="ARBA" id="ARBA00022946"/>
    </source>
</evidence>
<dbReference type="GO" id="GO:0009451">
    <property type="term" value="P:RNA modification"/>
    <property type="evidence" value="ECO:0007669"/>
    <property type="project" value="InterPro"/>
</dbReference>
<dbReference type="FunFam" id="1.25.40.10:FF:000511">
    <property type="entry name" value="Pentatricopeptide repeat-containing protein"/>
    <property type="match status" value="1"/>
</dbReference>
<keyword evidence="2" id="KW-0809">Transit peptide</keyword>
<accession>A0A0E0Q6D2</accession>
<dbReference type="Gramene" id="ORUFI07G09520.2">
    <property type="protein sequence ID" value="ORUFI07G09520.2"/>
    <property type="gene ID" value="ORUFI07G09520"/>
</dbReference>
<dbReference type="InterPro" id="IPR011990">
    <property type="entry name" value="TPR-like_helical_dom_sf"/>
</dbReference>
<dbReference type="Proteomes" id="UP000008022">
    <property type="component" value="Unassembled WGS sequence"/>
</dbReference>
<feature type="repeat" description="PPR" evidence="3">
    <location>
        <begin position="305"/>
        <end position="340"/>
    </location>
</feature>
<dbReference type="InterPro" id="IPR046848">
    <property type="entry name" value="E_motif"/>
</dbReference>
<dbReference type="GO" id="GO:0003723">
    <property type="term" value="F:RNA binding"/>
    <property type="evidence" value="ECO:0007669"/>
    <property type="project" value="InterPro"/>
</dbReference>
<dbReference type="eggNOG" id="KOG4197">
    <property type="taxonomic scope" value="Eukaryota"/>
</dbReference>
<dbReference type="EnsemblPlants" id="ORUFI07G09520.2">
    <property type="protein sequence ID" value="ORUFI07G09520.2"/>
    <property type="gene ID" value="ORUFI07G09520"/>
</dbReference>
<evidence type="ECO:0000256" key="3">
    <source>
        <dbReference type="PROSITE-ProRule" id="PRU00708"/>
    </source>
</evidence>
<reference evidence="5" key="1">
    <citation type="submission" date="2013-06" db="EMBL/GenBank/DDBJ databases">
        <authorList>
            <person name="Zhao Q."/>
        </authorList>
    </citation>
    <scope>NUCLEOTIDE SEQUENCE</scope>
    <source>
        <strain evidence="5">cv. W1943</strain>
    </source>
</reference>
<dbReference type="Pfam" id="PF20431">
    <property type="entry name" value="E_motif"/>
    <property type="match status" value="1"/>
</dbReference>
<evidence type="ECO:0008006" key="6">
    <source>
        <dbReference type="Google" id="ProtNLM"/>
    </source>
</evidence>
<evidence type="ECO:0000313" key="4">
    <source>
        <dbReference type="EnsemblPlants" id="ORUFI07G09520.2"/>
    </source>
</evidence>
<dbReference type="InterPro" id="IPR002885">
    <property type="entry name" value="PPR_rpt"/>
</dbReference>
<keyword evidence="5" id="KW-1185">Reference proteome</keyword>
<dbReference type="FunFam" id="1.25.40.10:FF:002810">
    <property type="entry name" value="Os07g0260000 protein"/>
    <property type="match status" value="1"/>
</dbReference>
<evidence type="ECO:0000256" key="1">
    <source>
        <dbReference type="ARBA" id="ARBA00022737"/>
    </source>
</evidence>
<dbReference type="PROSITE" id="PS51375">
    <property type="entry name" value="PPR"/>
    <property type="match status" value="4"/>
</dbReference>
<dbReference type="InterPro" id="IPR046960">
    <property type="entry name" value="PPR_At4g14850-like_plant"/>
</dbReference>
<feature type="repeat" description="PPR" evidence="3">
    <location>
        <begin position="243"/>
        <end position="277"/>
    </location>
</feature>
<organism evidence="4 5">
    <name type="scientific">Oryza rufipogon</name>
    <name type="common">Brownbeard rice</name>
    <name type="synonym">Asian wild rice</name>
    <dbReference type="NCBI Taxonomy" id="4529"/>
    <lineage>
        <taxon>Eukaryota</taxon>
        <taxon>Viridiplantae</taxon>
        <taxon>Streptophyta</taxon>
        <taxon>Embryophyta</taxon>
        <taxon>Tracheophyta</taxon>
        <taxon>Spermatophyta</taxon>
        <taxon>Magnoliopsida</taxon>
        <taxon>Liliopsida</taxon>
        <taxon>Poales</taxon>
        <taxon>Poaceae</taxon>
        <taxon>BOP clade</taxon>
        <taxon>Oryzoideae</taxon>
        <taxon>Oryzeae</taxon>
        <taxon>Oryzinae</taxon>
        <taxon>Oryza</taxon>
    </lineage>
</organism>
<feature type="repeat" description="PPR" evidence="3">
    <location>
        <begin position="212"/>
        <end position="242"/>
    </location>
</feature>
<protein>
    <recommendedName>
        <fullName evidence="6">CRR4</fullName>
    </recommendedName>
</protein>
<reference evidence="4" key="2">
    <citation type="submission" date="2015-06" db="UniProtKB">
        <authorList>
            <consortium name="EnsemblPlants"/>
        </authorList>
    </citation>
    <scope>IDENTIFICATION</scope>
</reference>